<sequence>MNPKRLKPFQDDYNQKMQAEADKMDYSCWLMGQYLFCAIQKALYPKKAKYPNQPFGMRSFDEDEDSDISAIRFGEFVDAFNKAFEKK</sequence>
<reference evidence="1 2" key="1">
    <citation type="submission" date="2018-08" db="EMBL/GenBank/DDBJ databases">
        <title>A genome reference for cultivated species of the human gut microbiota.</title>
        <authorList>
            <person name="Zou Y."/>
            <person name="Xue W."/>
            <person name="Luo G."/>
        </authorList>
    </citation>
    <scope>NUCLEOTIDE SEQUENCE [LARGE SCALE GENOMIC DNA]</scope>
    <source>
        <strain evidence="1 2">AF19-21</strain>
    </source>
</reference>
<proteinExistence type="predicted"/>
<dbReference type="AlphaFoldDB" id="A0A3E2WEX9"/>
<protein>
    <submittedName>
        <fullName evidence="1">Uncharacterized protein</fullName>
    </submittedName>
</protein>
<dbReference type="RefSeq" id="WP_117441283.1">
    <property type="nucleotide sequence ID" value="NZ_QVIA01000034.1"/>
</dbReference>
<accession>A0A3E2WEX9</accession>
<name>A0A3E2WEX9_9FIRM</name>
<comment type="caution">
    <text evidence="1">The sequence shown here is derived from an EMBL/GenBank/DDBJ whole genome shotgun (WGS) entry which is preliminary data.</text>
</comment>
<dbReference type="Proteomes" id="UP000261111">
    <property type="component" value="Unassembled WGS sequence"/>
</dbReference>
<gene>
    <name evidence="1" type="ORF">DWX41_20840</name>
</gene>
<dbReference type="EMBL" id="QVIA01000034">
    <property type="protein sequence ID" value="RGC24859.1"/>
    <property type="molecule type" value="Genomic_DNA"/>
</dbReference>
<evidence type="ECO:0000313" key="1">
    <source>
        <dbReference type="EMBL" id="RGC24859.1"/>
    </source>
</evidence>
<organism evidence="1 2">
    <name type="scientific">Hungatella hathewayi</name>
    <dbReference type="NCBI Taxonomy" id="154046"/>
    <lineage>
        <taxon>Bacteria</taxon>
        <taxon>Bacillati</taxon>
        <taxon>Bacillota</taxon>
        <taxon>Clostridia</taxon>
        <taxon>Lachnospirales</taxon>
        <taxon>Lachnospiraceae</taxon>
        <taxon>Hungatella</taxon>
    </lineage>
</organism>
<evidence type="ECO:0000313" key="2">
    <source>
        <dbReference type="Proteomes" id="UP000261111"/>
    </source>
</evidence>